<gene>
    <name evidence="1" type="ORF">HF086_003074</name>
</gene>
<evidence type="ECO:0000313" key="1">
    <source>
        <dbReference type="EMBL" id="KAH9632957.1"/>
    </source>
</evidence>
<comment type="caution">
    <text evidence="1">The sequence shown here is derived from an EMBL/GenBank/DDBJ whole genome shotgun (WGS) entry which is preliminary data.</text>
</comment>
<evidence type="ECO:0000313" key="2">
    <source>
        <dbReference type="Proteomes" id="UP000814243"/>
    </source>
</evidence>
<dbReference type="AlphaFoldDB" id="A0A922SCJ6"/>
<organism evidence="1 2">
    <name type="scientific">Spodoptera exigua</name>
    <name type="common">Beet armyworm</name>
    <name type="synonym">Noctua fulgens</name>
    <dbReference type="NCBI Taxonomy" id="7107"/>
    <lineage>
        <taxon>Eukaryota</taxon>
        <taxon>Metazoa</taxon>
        <taxon>Ecdysozoa</taxon>
        <taxon>Arthropoda</taxon>
        <taxon>Hexapoda</taxon>
        <taxon>Insecta</taxon>
        <taxon>Pterygota</taxon>
        <taxon>Neoptera</taxon>
        <taxon>Endopterygota</taxon>
        <taxon>Lepidoptera</taxon>
        <taxon>Glossata</taxon>
        <taxon>Ditrysia</taxon>
        <taxon>Noctuoidea</taxon>
        <taxon>Noctuidae</taxon>
        <taxon>Amphipyrinae</taxon>
        <taxon>Spodoptera</taxon>
    </lineage>
</organism>
<sequence length="148" mass="15376">MCFNLVQEELGAALRGVTALCAGAAKSRAVHSADAAPDDKLAMALFNSLPRRKSSQYGEESFQRNSAARRSAGHAERCVEYFVPRSLSEFNLSGAAGGAAELCELAALGARGGGGGAPGGAKPRDKMVTFEDDRAAPQGELPADDVFM</sequence>
<accession>A0A922SCJ6</accession>
<protein>
    <submittedName>
        <fullName evidence="1">Uncharacterized protein</fullName>
    </submittedName>
</protein>
<proteinExistence type="predicted"/>
<dbReference type="Proteomes" id="UP000814243">
    <property type="component" value="Unassembled WGS sequence"/>
</dbReference>
<reference evidence="1" key="1">
    <citation type="journal article" date="2021" name="G3 (Bethesda)">
        <title>Genome and transcriptome analysis of the beet armyworm Spodoptera exigua reveals targets for pest control. .</title>
        <authorList>
            <person name="Simon S."/>
            <person name="Breeschoten T."/>
            <person name="Jansen H.J."/>
            <person name="Dirks R.P."/>
            <person name="Schranz M.E."/>
            <person name="Ros V.I.D."/>
        </authorList>
    </citation>
    <scope>NUCLEOTIDE SEQUENCE</scope>
    <source>
        <strain evidence="1">TB_SE_WUR_2020</strain>
    </source>
</reference>
<dbReference type="EMBL" id="JACEFF010000677">
    <property type="protein sequence ID" value="KAH9632957.1"/>
    <property type="molecule type" value="Genomic_DNA"/>
</dbReference>
<name>A0A922SCJ6_SPOEX</name>